<comment type="similarity">
    <text evidence="2">Belongs to the polysaccharide deacetylase family.</text>
</comment>
<sequence>MNRSWGVIGAILTIGLIIAASIWLSRPPAFLRGLNGPAAVSADIEAELADWRDYETGSASRLAILLTDEDSAWLGLVHGLRTIGVPFIITRDAARAVQHSTILAYPIISGALLEPVELDSLRQYVAGGGTLIATQVLGGGLQDVFGFERLEEGRDHYEVSFGSGQVLTGFLTGPREQVVRLGNPERPEGWIGTQSFVGAQTVLGRYQDGAAAFIARSHAGGGQAYALGFDLGFFILRANSGRDEGAGRDYANGYEPSVDVWLRLVRAIYRDAPDAVTLATVPDGQALASIITFDVDYQYSVANMAAYADVLTDHGVHGTFFIQTKYFRDYLDRSFFDQSAFAAIRELQRQGMEIGSHSVSHTDVFSDLPLGSGEERYPGYQPRVGGVGDTRHASVLGELRVSRFLLEALTGETVTSFRPGYLATPDSLPEALEASGYRFSTSISSGTALTHLPYRANFGRRYASETAIFEFPISLEDEQPVLDGDRLAAGIDLAASLARYGGVNVVLIHPNETGEKLAMLDGLLTAIGPNSWIGTLQAFGDWWAVRDTVQVDVSLGEQTIALVMTTDAPIEGLTVQIPETWRPVTPLREGASLEAGVLVLPAFNDRLEIEFRDSE</sequence>
<keyword evidence="5" id="KW-0472">Membrane</keyword>
<evidence type="ECO:0000256" key="5">
    <source>
        <dbReference type="SAM" id="Phobius"/>
    </source>
</evidence>
<dbReference type="Gene3D" id="3.40.50.880">
    <property type="match status" value="1"/>
</dbReference>
<keyword evidence="5" id="KW-0812">Transmembrane</keyword>
<dbReference type="InterPro" id="IPR011330">
    <property type="entry name" value="Glyco_hydro/deAcase_b/a-brl"/>
</dbReference>
<feature type="transmembrane region" description="Helical" evidence="5">
    <location>
        <begin position="6"/>
        <end position="24"/>
    </location>
</feature>
<dbReference type="Gene3D" id="3.20.20.370">
    <property type="entry name" value="Glycoside hydrolase/deacetylase"/>
    <property type="match status" value="1"/>
</dbReference>
<keyword evidence="8" id="KW-1185">Reference proteome</keyword>
<keyword evidence="5" id="KW-1133">Transmembrane helix</keyword>
<comment type="function">
    <text evidence="1">Is involved in generating a small heat-stable compound (Nod), an acylated oligomer of N-acetylglucosamine, that stimulates mitosis in various plant protoplasts.</text>
</comment>
<dbReference type="STRING" id="144026.SAMN04488568_101220"/>
<evidence type="ECO:0000313" key="7">
    <source>
        <dbReference type="EMBL" id="SDL65707.1"/>
    </source>
</evidence>
<dbReference type="Proteomes" id="UP000199759">
    <property type="component" value="Unassembled WGS sequence"/>
</dbReference>
<protein>
    <recommendedName>
        <fullName evidence="3">Chitooligosaccharide deacetylase</fullName>
    </recommendedName>
    <alternativeName>
        <fullName evidence="4">Nodulation protein B</fullName>
    </alternativeName>
</protein>
<feature type="domain" description="NodB homology" evidence="6">
    <location>
        <begin position="290"/>
        <end position="439"/>
    </location>
</feature>
<dbReference type="Pfam" id="PF01522">
    <property type="entry name" value="Polysacc_deac_1"/>
    <property type="match status" value="1"/>
</dbReference>
<accession>A0A1G9LVE1</accession>
<evidence type="ECO:0000313" key="8">
    <source>
        <dbReference type="Proteomes" id="UP000199759"/>
    </source>
</evidence>
<evidence type="ECO:0000256" key="3">
    <source>
        <dbReference type="ARBA" id="ARBA00020071"/>
    </source>
</evidence>
<dbReference type="InterPro" id="IPR002509">
    <property type="entry name" value="NODB_dom"/>
</dbReference>
<dbReference type="EMBL" id="FNHG01000001">
    <property type="protein sequence ID" value="SDL65707.1"/>
    <property type="molecule type" value="Genomic_DNA"/>
</dbReference>
<dbReference type="SUPFAM" id="SSF88713">
    <property type="entry name" value="Glycoside hydrolase/deacetylase"/>
    <property type="match status" value="1"/>
</dbReference>
<evidence type="ECO:0000259" key="6">
    <source>
        <dbReference type="Pfam" id="PF01522"/>
    </source>
</evidence>
<dbReference type="AlphaFoldDB" id="A0A1G9LVE1"/>
<reference evidence="7 8" key="1">
    <citation type="submission" date="2016-10" db="EMBL/GenBank/DDBJ databases">
        <authorList>
            <person name="de Groot N.N."/>
        </authorList>
    </citation>
    <scope>NUCLEOTIDE SEQUENCE [LARGE SCALE GENOMIC DNA]</scope>
    <source>
        <strain evidence="7 8">DSM 16077</strain>
    </source>
</reference>
<dbReference type="GO" id="GO:0005975">
    <property type="term" value="P:carbohydrate metabolic process"/>
    <property type="evidence" value="ECO:0007669"/>
    <property type="project" value="InterPro"/>
</dbReference>
<proteinExistence type="inferred from homology"/>
<organism evidence="7 8">
    <name type="scientific">Maricaulis salignorans</name>
    <dbReference type="NCBI Taxonomy" id="144026"/>
    <lineage>
        <taxon>Bacteria</taxon>
        <taxon>Pseudomonadati</taxon>
        <taxon>Pseudomonadota</taxon>
        <taxon>Alphaproteobacteria</taxon>
        <taxon>Maricaulales</taxon>
        <taxon>Maricaulaceae</taxon>
        <taxon>Maricaulis</taxon>
    </lineage>
</organism>
<evidence type="ECO:0000256" key="1">
    <source>
        <dbReference type="ARBA" id="ARBA00003236"/>
    </source>
</evidence>
<evidence type="ECO:0000256" key="2">
    <source>
        <dbReference type="ARBA" id="ARBA00010973"/>
    </source>
</evidence>
<evidence type="ECO:0000256" key="4">
    <source>
        <dbReference type="ARBA" id="ARBA00032976"/>
    </source>
</evidence>
<dbReference type="GO" id="GO:0016810">
    <property type="term" value="F:hydrolase activity, acting on carbon-nitrogen (but not peptide) bonds"/>
    <property type="evidence" value="ECO:0007669"/>
    <property type="project" value="InterPro"/>
</dbReference>
<dbReference type="InterPro" id="IPR029062">
    <property type="entry name" value="Class_I_gatase-like"/>
</dbReference>
<name>A0A1G9LVE1_9PROT</name>
<gene>
    <name evidence="7" type="ORF">SAMN04488568_101220</name>
</gene>